<dbReference type="AlphaFoldDB" id="A0A1F5YUB9"/>
<evidence type="ECO:0000256" key="12">
    <source>
        <dbReference type="ARBA" id="ARBA00032932"/>
    </source>
</evidence>
<dbReference type="NCBIfam" id="TIGR00753">
    <property type="entry name" value="undec_PP_bacA"/>
    <property type="match status" value="1"/>
</dbReference>
<dbReference type="Pfam" id="PF02673">
    <property type="entry name" value="BacA"/>
    <property type="match status" value="1"/>
</dbReference>
<dbReference type="Proteomes" id="UP000176665">
    <property type="component" value="Unassembled WGS sequence"/>
</dbReference>
<evidence type="ECO:0000313" key="15">
    <source>
        <dbReference type="EMBL" id="OGG03557.1"/>
    </source>
</evidence>
<evidence type="ECO:0000256" key="14">
    <source>
        <dbReference type="HAMAP-Rule" id="MF_01006"/>
    </source>
</evidence>
<feature type="transmembrane region" description="Helical" evidence="14">
    <location>
        <begin position="207"/>
        <end position="229"/>
    </location>
</feature>
<feature type="transmembrane region" description="Helical" evidence="14">
    <location>
        <begin position="235"/>
        <end position="256"/>
    </location>
</feature>
<comment type="function">
    <text evidence="14">Catalyzes the dephosphorylation of undecaprenyl diphosphate (UPP). Confers resistance to bacitracin.</text>
</comment>
<name>A0A1F5YUB9_9BACT</name>
<evidence type="ECO:0000313" key="16">
    <source>
        <dbReference type="Proteomes" id="UP000176665"/>
    </source>
</evidence>
<keyword evidence="14" id="KW-0133">Cell shape</keyword>
<evidence type="ECO:0000256" key="11">
    <source>
        <dbReference type="ARBA" id="ARBA00032707"/>
    </source>
</evidence>
<evidence type="ECO:0000256" key="6">
    <source>
        <dbReference type="ARBA" id="ARBA00022692"/>
    </source>
</evidence>
<evidence type="ECO:0000256" key="13">
    <source>
        <dbReference type="ARBA" id="ARBA00047594"/>
    </source>
</evidence>
<keyword evidence="6 14" id="KW-0812">Transmembrane</keyword>
<evidence type="ECO:0000256" key="9">
    <source>
        <dbReference type="ARBA" id="ARBA00023136"/>
    </source>
</evidence>
<comment type="subcellular location">
    <subcellularLocation>
        <location evidence="1 14">Cell membrane</location>
        <topology evidence="1 14">Multi-pass membrane protein</topology>
    </subcellularLocation>
</comment>
<feature type="transmembrane region" description="Helical" evidence="14">
    <location>
        <begin position="99"/>
        <end position="119"/>
    </location>
</feature>
<reference evidence="15 16" key="1">
    <citation type="journal article" date="2016" name="Nat. Commun.">
        <title>Thousands of microbial genomes shed light on interconnected biogeochemical processes in an aquifer system.</title>
        <authorList>
            <person name="Anantharaman K."/>
            <person name="Brown C.T."/>
            <person name="Hug L.A."/>
            <person name="Sharon I."/>
            <person name="Castelle C.J."/>
            <person name="Probst A.J."/>
            <person name="Thomas B.C."/>
            <person name="Singh A."/>
            <person name="Wilkins M.J."/>
            <person name="Karaoz U."/>
            <person name="Brodie E.L."/>
            <person name="Williams K.H."/>
            <person name="Hubbard S.S."/>
            <person name="Banfield J.F."/>
        </authorList>
    </citation>
    <scope>NUCLEOTIDE SEQUENCE [LARGE SCALE GENOMIC DNA]</scope>
</reference>
<evidence type="ECO:0000256" key="1">
    <source>
        <dbReference type="ARBA" id="ARBA00004651"/>
    </source>
</evidence>
<gene>
    <name evidence="14" type="primary">uppP</name>
    <name evidence="15" type="ORF">A2W14_03165</name>
</gene>
<comment type="miscellaneous">
    <text evidence="14">Bacitracin is thought to be involved in the inhibition of peptidoglycan synthesis by sequestering undecaprenyl diphosphate, thereby reducing the pool of lipid carrier available.</text>
</comment>
<feature type="transmembrane region" description="Helical" evidence="14">
    <location>
        <begin position="47"/>
        <end position="64"/>
    </location>
</feature>
<evidence type="ECO:0000256" key="10">
    <source>
        <dbReference type="ARBA" id="ARBA00023251"/>
    </source>
</evidence>
<evidence type="ECO:0000256" key="3">
    <source>
        <dbReference type="ARBA" id="ARBA00012374"/>
    </source>
</evidence>
<keyword evidence="14" id="KW-0961">Cell wall biogenesis/degradation</keyword>
<dbReference type="GO" id="GO:0050380">
    <property type="term" value="F:undecaprenyl-diphosphatase activity"/>
    <property type="evidence" value="ECO:0007669"/>
    <property type="project" value="UniProtKB-UniRule"/>
</dbReference>
<protein>
    <recommendedName>
        <fullName evidence="4 14">Undecaprenyl-diphosphatase</fullName>
        <ecNumber evidence="3 14">3.6.1.27</ecNumber>
    </recommendedName>
    <alternativeName>
        <fullName evidence="12 14">Bacitracin resistance protein</fullName>
    </alternativeName>
    <alternativeName>
        <fullName evidence="11 14">Undecaprenyl pyrophosphate phosphatase</fullName>
    </alternativeName>
</protein>
<organism evidence="15 16">
    <name type="scientific">Candidatus Gottesmanbacteria bacterium RBG_16_37_8</name>
    <dbReference type="NCBI Taxonomy" id="1798371"/>
    <lineage>
        <taxon>Bacteria</taxon>
        <taxon>Candidatus Gottesmaniibacteriota</taxon>
    </lineage>
</organism>
<dbReference type="GO" id="GO:0071555">
    <property type="term" value="P:cell wall organization"/>
    <property type="evidence" value="ECO:0007669"/>
    <property type="project" value="UniProtKB-KW"/>
</dbReference>
<dbReference type="InterPro" id="IPR003824">
    <property type="entry name" value="UppP"/>
</dbReference>
<dbReference type="PANTHER" id="PTHR30622:SF3">
    <property type="entry name" value="UNDECAPRENYL-DIPHOSPHATASE"/>
    <property type="match status" value="1"/>
</dbReference>
<evidence type="ECO:0000256" key="8">
    <source>
        <dbReference type="ARBA" id="ARBA00022989"/>
    </source>
</evidence>
<dbReference type="GO" id="GO:0009252">
    <property type="term" value="P:peptidoglycan biosynthetic process"/>
    <property type="evidence" value="ECO:0007669"/>
    <property type="project" value="UniProtKB-KW"/>
</dbReference>
<evidence type="ECO:0000256" key="2">
    <source>
        <dbReference type="ARBA" id="ARBA00010621"/>
    </source>
</evidence>
<keyword evidence="5 14" id="KW-1003">Cell membrane</keyword>
<dbReference type="EMBL" id="MFJA01000022">
    <property type="protein sequence ID" value="OGG03557.1"/>
    <property type="molecule type" value="Genomic_DNA"/>
</dbReference>
<comment type="similarity">
    <text evidence="2 14">Belongs to the UppP family.</text>
</comment>
<evidence type="ECO:0000256" key="5">
    <source>
        <dbReference type="ARBA" id="ARBA00022475"/>
    </source>
</evidence>
<comment type="catalytic activity">
    <reaction evidence="13 14">
        <text>di-trans,octa-cis-undecaprenyl diphosphate + H2O = di-trans,octa-cis-undecaprenyl phosphate + phosphate + H(+)</text>
        <dbReference type="Rhea" id="RHEA:28094"/>
        <dbReference type="ChEBI" id="CHEBI:15377"/>
        <dbReference type="ChEBI" id="CHEBI:15378"/>
        <dbReference type="ChEBI" id="CHEBI:43474"/>
        <dbReference type="ChEBI" id="CHEBI:58405"/>
        <dbReference type="ChEBI" id="CHEBI:60392"/>
        <dbReference type="EC" id="3.6.1.27"/>
    </reaction>
</comment>
<evidence type="ECO:0000256" key="4">
    <source>
        <dbReference type="ARBA" id="ARBA00021581"/>
    </source>
</evidence>
<accession>A0A1F5YUB9</accession>
<keyword evidence="9 14" id="KW-0472">Membrane</keyword>
<dbReference type="STRING" id="1798371.A2W14_03165"/>
<dbReference type="PANTHER" id="PTHR30622">
    <property type="entry name" value="UNDECAPRENYL-DIPHOSPHATASE"/>
    <property type="match status" value="1"/>
</dbReference>
<proteinExistence type="inferred from homology"/>
<keyword evidence="7 14" id="KW-0378">Hydrolase</keyword>
<sequence length="257" mass="28636">MNLLQVTILSIVEGLTEFLPVSSTGHLILTSKILNITQTDFVKSFEIYIQLGAIMAVTYIYFSLLWKKKSILLKITAAFLPSAFIGLLFYRYIKEILLGNSYITVISLFWGGIILIVIEKISKNKTAKILALENISLEKAIVIGIFQSISVIPGVSRAAATIIGGTLLGLSRKTAAEFSFILAIPTMLAATMLDLYKEGFQFNREEITLLVTGVLLSFIFALMAVKFLIRFTENNSFTLFGIYRVAIALLFFFIFLL</sequence>
<dbReference type="EC" id="3.6.1.27" evidence="3 14"/>
<keyword evidence="8 14" id="KW-1133">Transmembrane helix</keyword>
<feature type="transmembrane region" description="Helical" evidence="14">
    <location>
        <begin position="71"/>
        <end position="93"/>
    </location>
</feature>
<feature type="transmembrane region" description="Helical" evidence="14">
    <location>
        <begin position="175"/>
        <end position="195"/>
    </location>
</feature>
<dbReference type="GO" id="GO:0008360">
    <property type="term" value="P:regulation of cell shape"/>
    <property type="evidence" value="ECO:0007669"/>
    <property type="project" value="UniProtKB-KW"/>
</dbReference>
<dbReference type="GO" id="GO:0005886">
    <property type="term" value="C:plasma membrane"/>
    <property type="evidence" value="ECO:0007669"/>
    <property type="project" value="UniProtKB-SubCell"/>
</dbReference>
<comment type="caution">
    <text evidence="15">The sequence shown here is derived from an EMBL/GenBank/DDBJ whole genome shotgun (WGS) entry which is preliminary data.</text>
</comment>
<keyword evidence="10 14" id="KW-0046">Antibiotic resistance</keyword>
<keyword evidence="14" id="KW-0573">Peptidoglycan synthesis</keyword>
<dbReference type="HAMAP" id="MF_01006">
    <property type="entry name" value="Undec_diphosphatase"/>
    <property type="match status" value="1"/>
</dbReference>
<dbReference type="GO" id="GO:0046677">
    <property type="term" value="P:response to antibiotic"/>
    <property type="evidence" value="ECO:0007669"/>
    <property type="project" value="UniProtKB-UniRule"/>
</dbReference>
<evidence type="ECO:0000256" key="7">
    <source>
        <dbReference type="ARBA" id="ARBA00022801"/>
    </source>
</evidence>